<dbReference type="InParanoid" id="D8QBP5"/>
<dbReference type="FunFam" id="3.10.120.10:FF:000004">
    <property type="entry name" value="Acyl-CoA desaturase"/>
    <property type="match status" value="1"/>
</dbReference>
<dbReference type="SUPFAM" id="SSF55856">
    <property type="entry name" value="Cytochrome b5-like heme/steroid binding domain"/>
    <property type="match status" value="1"/>
</dbReference>
<keyword evidence="4 16" id="KW-0444">Lipid biosynthesis</keyword>
<comment type="similarity">
    <text evidence="2 16">Belongs to the fatty acid desaturase type 1 family.</text>
</comment>
<dbReference type="Proteomes" id="UP000007431">
    <property type="component" value="Unassembled WGS sequence"/>
</dbReference>
<dbReference type="EMBL" id="GL377309">
    <property type="protein sequence ID" value="EFI94388.1"/>
    <property type="molecule type" value="Genomic_DNA"/>
</dbReference>
<keyword evidence="3 16" id="KW-0813">Transport</keyword>
<organism evidence="20">
    <name type="scientific">Schizophyllum commune (strain H4-8 / FGSC 9210)</name>
    <name type="common">Split gill fungus</name>
    <dbReference type="NCBI Taxonomy" id="578458"/>
    <lineage>
        <taxon>Eukaryota</taxon>
        <taxon>Fungi</taxon>
        <taxon>Dikarya</taxon>
        <taxon>Basidiomycota</taxon>
        <taxon>Agaricomycotina</taxon>
        <taxon>Agaricomycetes</taxon>
        <taxon>Agaricomycetidae</taxon>
        <taxon>Agaricales</taxon>
        <taxon>Schizophyllaceae</taxon>
        <taxon>Schizophyllum</taxon>
    </lineage>
</organism>
<evidence type="ECO:0000313" key="19">
    <source>
        <dbReference type="EMBL" id="EFI94388.1"/>
    </source>
</evidence>
<dbReference type="InterPro" id="IPR001522">
    <property type="entry name" value="FADS-1_CS"/>
</dbReference>
<dbReference type="VEuPathDB" id="FungiDB:SCHCODRAFT_02511002"/>
<evidence type="ECO:0000256" key="4">
    <source>
        <dbReference type="ARBA" id="ARBA00022516"/>
    </source>
</evidence>
<dbReference type="eggNOG" id="KOG1600">
    <property type="taxonomic scope" value="Eukaryota"/>
</dbReference>
<dbReference type="PIRSF" id="PIRSF000345">
    <property type="entry name" value="OLE1"/>
    <property type="match status" value="1"/>
</dbReference>
<feature type="transmembrane region" description="Helical" evidence="17">
    <location>
        <begin position="182"/>
        <end position="202"/>
    </location>
</feature>
<dbReference type="FunCoup" id="D8QBP5">
    <property type="interactions" value="187"/>
</dbReference>
<keyword evidence="20" id="KW-1185">Reference proteome</keyword>
<dbReference type="Gene3D" id="3.10.120.10">
    <property type="entry name" value="Cytochrome b5-like heme/steroid binding domain"/>
    <property type="match status" value="1"/>
</dbReference>
<dbReference type="HOGENOM" id="CLU_027359_3_1_1"/>
<comment type="subcellular location">
    <subcellularLocation>
        <location evidence="1">Membrane</location>
        <topology evidence="1">Multi-pass membrane protein</topology>
    </subcellularLocation>
</comment>
<keyword evidence="11 16" id="KW-0560">Oxidoreductase</keyword>
<dbReference type="PRINTS" id="PR00075">
    <property type="entry name" value="FACDDSATRASE"/>
</dbReference>
<accession>D8QBP5</accession>
<feature type="domain" description="Cytochrome b5 heme-binding" evidence="18">
    <location>
        <begin position="340"/>
        <end position="411"/>
    </location>
</feature>
<dbReference type="InterPro" id="IPR036400">
    <property type="entry name" value="Cyt_B5-like_heme/steroid_sf"/>
</dbReference>
<evidence type="ECO:0000256" key="1">
    <source>
        <dbReference type="ARBA" id="ARBA00004141"/>
    </source>
</evidence>
<keyword evidence="15 16" id="KW-0275">Fatty acid biosynthesis</keyword>
<keyword evidence="13 16" id="KW-0443">Lipid metabolism</keyword>
<dbReference type="AlphaFoldDB" id="D8QBP5"/>
<evidence type="ECO:0000259" key="18">
    <source>
        <dbReference type="PROSITE" id="PS50255"/>
    </source>
</evidence>
<dbReference type="STRING" id="578458.D8QBP5"/>
<dbReference type="OrthoDB" id="10260134at2759"/>
<dbReference type="Pfam" id="PF00487">
    <property type="entry name" value="FA_desaturase"/>
    <property type="match status" value="1"/>
</dbReference>
<evidence type="ECO:0000256" key="12">
    <source>
        <dbReference type="ARBA" id="ARBA00023004"/>
    </source>
</evidence>
<protein>
    <recommendedName>
        <fullName evidence="16">Acyl-CoA desaturase</fullName>
        <ecNumber evidence="16">1.14.19.1</ecNumber>
    </recommendedName>
</protein>
<evidence type="ECO:0000313" key="20">
    <source>
        <dbReference type="Proteomes" id="UP000007431"/>
    </source>
</evidence>
<dbReference type="CDD" id="cd03505">
    <property type="entry name" value="Delta9-FADS-like"/>
    <property type="match status" value="1"/>
</dbReference>
<evidence type="ECO:0000256" key="2">
    <source>
        <dbReference type="ARBA" id="ARBA00009295"/>
    </source>
</evidence>
<keyword evidence="6 17" id="KW-0812">Transmembrane</keyword>
<evidence type="ECO:0000256" key="14">
    <source>
        <dbReference type="ARBA" id="ARBA00023136"/>
    </source>
</evidence>
<dbReference type="InterPro" id="IPR005804">
    <property type="entry name" value="FA_desaturase_dom"/>
</dbReference>
<feature type="transmembrane region" description="Helical" evidence="17">
    <location>
        <begin position="71"/>
        <end position="90"/>
    </location>
</feature>
<dbReference type="GO" id="GO:0006636">
    <property type="term" value="P:unsaturated fatty acid biosynthetic process"/>
    <property type="evidence" value="ECO:0007669"/>
    <property type="project" value="UniProtKB-UniRule"/>
</dbReference>
<reference evidence="19 20" key="1">
    <citation type="journal article" date="2010" name="Nat. Biotechnol.">
        <title>Genome sequence of the model mushroom Schizophyllum commune.</title>
        <authorList>
            <person name="Ohm R.A."/>
            <person name="de Jong J.F."/>
            <person name="Lugones L.G."/>
            <person name="Aerts A."/>
            <person name="Kothe E."/>
            <person name="Stajich J.E."/>
            <person name="de Vries R.P."/>
            <person name="Record E."/>
            <person name="Levasseur A."/>
            <person name="Baker S.E."/>
            <person name="Bartholomew K.A."/>
            <person name="Coutinho P.M."/>
            <person name="Erdmann S."/>
            <person name="Fowler T.J."/>
            <person name="Gathman A.C."/>
            <person name="Lombard V."/>
            <person name="Henrissat B."/>
            <person name="Knabe N."/>
            <person name="Kuees U."/>
            <person name="Lilly W.W."/>
            <person name="Lindquist E."/>
            <person name="Lucas S."/>
            <person name="Magnuson J.K."/>
            <person name="Piumi F."/>
            <person name="Raudaskoski M."/>
            <person name="Salamov A."/>
            <person name="Schmutz J."/>
            <person name="Schwarze F.W.M.R."/>
            <person name="vanKuyk P.A."/>
            <person name="Horton J.S."/>
            <person name="Grigoriev I.V."/>
            <person name="Woesten H.A.B."/>
        </authorList>
    </citation>
    <scope>NUCLEOTIDE SEQUENCE [LARGE SCALE GENOMIC DNA]</scope>
    <source>
        <strain evidence="20">H4-8 / FGSC 9210</strain>
    </source>
</reference>
<evidence type="ECO:0000256" key="9">
    <source>
        <dbReference type="ARBA" id="ARBA00022982"/>
    </source>
</evidence>
<evidence type="ECO:0000256" key="15">
    <source>
        <dbReference type="ARBA" id="ARBA00023160"/>
    </source>
</evidence>
<dbReference type="InterPro" id="IPR001199">
    <property type="entry name" value="Cyt_B5-like_heme/steroid-bd"/>
</dbReference>
<dbReference type="Pfam" id="PF00173">
    <property type="entry name" value="Cyt-b5"/>
    <property type="match status" value="1"/>
</dbReference>
<evidence type="ECO:0000256" key="10">
    <source>
        <dbReference type="ARBA" id="ARBA00022989"/>
    </source>
</evidence>
<keyword evidence="5 16" id="KW-0349">Heme</keyword>
<keyword evidence="10 17" id="KW-1133">Transmembrane helix</keyword>
<sequence>MSVEKYVPTDLNIPDNYVQHTLKTTKPLPPVTLANVWGEINWISVTLLTVPPIVGIYGLSTTALQWRTGLLMFAWYLLTGLGITAGYHRLWAHRSYNAIMPLQIFLAFAGAGAAQGSIRWWSRGHRSHHRYTDTDLDPYNAQRGFFYSHIGWMLLKPRRKIGVADISDLSKSPLVRWQHKHYLPIMLFMAFILPAMIGSIWGDARGGFFYAGVIRLVIVHHSTFCVNSLAHWIGEQPFDDKHTPRDHFLTALVTVGEGYHNFHHQFPMDYRNAIKWWQYDPTKWFIWANRRIGFASHLKVFPDNEVRKGQLAMQLKRLRRTQDNLQWPTTSNDLPVVTWETFQEQSKHRPLILIAGFIHDVSEFLEEHPGGEHLIRKFIGRDASTAFFGGVYDHSHAAHNLLAMKRVGILEGGVQIVNDIEKERRIPPSQRLRIARWEELSSGSSSGEQSD</sequence>
<gene>
    <name evidence="19" type="ORF">SCHCODRAFT_78094</name>
</gene>
<dbReference type="InterPro" id="IPR009160">
    <property type="entry name" value="Acyl-CoA_deSatase_haem/ster-bd"/>
</dbReference>
<evidence type="ECO:0000256" key="7">
    <source>
        <dbReference type="ARBA" id="ARBA00022723"/>
    </source>
</evidence>
<dbReference type="GO" id="GO:0020037">
    <property type="term" value="F:heme binding"/>
    <property type="evidence" value="ECO:0007669"/>
    <property type="project" value="InterPro"/>
</dbReference>
<evidence type="ECO:0000256" key="3">
    <source>
        <dbReference type="ARBA" id="ARBA00022448"/>
    </source>
</evidence>
<dbReference type="InterPro" id="IPR015876">
    <property type="entry name" value="Acyl-CoA_DS"/>
</dbReference>
<name>D8QBP5_SCHCM</name>
<dbReference type="PROSITE" id="PS00476">
    <property type="entry name" value="FATTY_ACID_DESATUR_1"/>
    <property type="match status" value="1"/>
</dbReference>
<keyword evidence="14 17" id="KW-0472">Membrane</keyword>
<evidence type="ECO:0000256" key="6">
    <source>
        <dbReference type="ARBA" id="ARBA00022692"/>
    </source>
</evidence>
<dbReference type="GO" id="GO:0005789">
    <property type="term" value="C:endoplasmic reticulum membrane"/>
    <property type="evidence" value="ECO:0007669"/>
    <property type="project" value="TreeGrafter"/>
</dbReference>
<dbReference type="eggNOG" id="KOG0537">
    <property type="taxonomic scope" value="Eukaryota"/>
</dbReference>
<dbReference type="GO" id="GO:0005506">
    <property type="term" value="F:iron ion binding"/>
    <property type="evidence" value="ECO:0007669"/>
    <property type="project" value="TreeGrafter"/>
</dbReference>
<dbReference type="PROSITE" id="PS00191">
    <property type="entry name" value="CYTOCHROME_B5_1"/>
    <property type="match status" value="1"/>
</dbReference>
<dbReference type="GeneID" id="9591117"/>
<dbReference type="OMA" id="IRWWSAN"/>
<comment type="function">
    <text evidence="16">Stearoyl-CoA desaturase that utilizes O(2) and electrons from reduced cytochrome b5 to introduce the first double bond into saturated fatty acyl-CoA substrates.</text>
</comment>
<keyword evidence="12 16" id="KW-0408">Iron</keyword>
<dbReference type="PANTHER" id="PTHR11351:SF31">
    <property type="entry name" value="DESATURASE 1, ISOFORM A-RELATED"/>
    <property type="match status" value="1"/>
</dbReference>
<dbReference type="EC" id="1.14.19.1" evidence="16"/>
<evidence type="ECO:0000256" key="8">
    <source>
        <dbReference type="ARBA" id="ARBA00022832"/>
    </source>
</evidence>
<keyword evidence="8 16" id="KW-0276">Fatty acid metabolism</keyword>
<dbReference type="SMART" id="SM01117">
    <property type="entry name" value="Cyt-b5"/>
    <property type="match status" value="1"/>
</dbReference>
<dbReference type="InterPro" id="IPR018506">
    <property type="entry name" value="Cyt_B5_heme-BS"/>
</dbReference>
<evidence type="ECO:0000256" key="13">
    <source>
        <dbReference type="ARBA" id="ARBA00023098"/>
    </source>
</evidence>
<dbReference type="PROSITE" id="PS50255">
    <property type="entry name" value="CYTOCHROME_B5_2"/>
    <property type="match status" value="1"/>
</dbReference>
<dbReference type="PANTHER" id="PTHR11351">
    <property type="entry name" value="ACYL-COA DESATURASE"/>
    <property type="match status" value="1"/>
</dbReference>
<dbReference type="RefSeq" id="XP_003029291.1">
    <property type="nucleotide sequence ID" value="XM_003029245.1"/>
</dbReference>
<comment type="catalytic activity">
    <reaction evidence="16">
        <text>octadecanoyl-CoA + 2 Fe(II)-[cytochrome b5] + O2 + 2 H(+) = (9Z)-octadecenoyl-CoA + 2 Fe(III)-[cytochrome b5] + 2 H2O</text>
        <dbReference type="Rhea" id="RHEA:19721"/>
        <dbReference type="Rhea" id="RHEA-COMP:10438"/>
        <dbReference type="Rhea" id="RHEA-COMP:10439"/>
        <dbReference type="ChEBI" id="CHEBI:15377"/>
        <dbReference type="ChEBI" id="CHEBI:15378"/>
        <dbReference type="ChEBI" id="CHEBI:15379"/>
        <dbReference type="ChEBI" id="CHEBI:29033"/>
        <dbReference type="ChEBI" id="CHEBI:29034"/>
        <dbReference type="ChEBI" id="CHEBI:57387"/>
        <dbReference type="ChEBI" id="CHEBI:57394"/>
        <dbReference type="EC" id="1.14.19.1"/>
    </reaction>
</comment>
<dbReference type="GO" id="GO:0004768">
    <property type="term" value="F:stearoyl-CoA 9-desaturase activity"/>
    <property type="evidence" value="ECO:0007669"/>
    <property type="project" value="UniProtKB-UniRule"/>
</dbReference>
<keyword evidence="9 16" id="KW-0249">Electron transport</keyword>
<evidence type="ECO:0000256" key="17">
    <source>
        <dbReference type="SAM" id="Phobius"/>
    </source>
</evidence>
<comment type="cofactor">
    <cofactor evidence="16">
        <name>Fe(2+)</name>
        <dbReference type="ChEBI" id="CHEBI:29033"/>
    </cofactor>
    <text evidence="16">Expected to bind 2 Fe(2+) ions per subunit.</text>
</comment>
<keyword evidence="7 16" id="KW-0479">Metal-binding</keyword>
<proteinExistence type="inferred from homology"/>
<feature type="transmembrane region" description="Helical" evidence="17">
    <location>
        <begin position="40"/>
        <end position="59"/>
    </location>
</feature>
<dbReference type="KEGG" id="scm:SCHCO_02511002"/>
<feature type="transmembrane region" description="Helical" evidence="17">
    <location>
        <begin position="102"/>
        <end position="121"/>
    </location>
</feature>
<evidence type="ECO:0000256" key="5">
    <source>
        <dbReference type="ARBA" id="ARBA00022617"/>
    </source>
</evidence>
<evidence type="ECO:0000256" key="11">
    <source>
        <dbReference type="ARBA" id="ARBA00023002"/>
    </source>
</evidence>
<evidence type="ECO:0000256" key="16">
    <source>
        <dbReference type="PIRNR" id="PIRNR000345"/>
    </source>
</evidence>